<comment type="caution">
    <text evidence="2">The sequence shown here is derived from an EMBL/GenBank/DDBJ whole genome shotgun (WGS) entry which is preliminary data.</text>
</comment>
<evidence type="ECO:0000259" key="1">
    <source>
        <dbReference type="Pfam" id="PF13610"/>
    </source>
</evidence>
<dbReference type="InterPro" id="IPR032874">
    <property type="entry name" value="DDE_dom"/>
</dbReference>
<sequence>MQTKESITRLVRWLCRKLCFDELLVAFTILLQVLNDELDDIKPRSDFQQKHPSYRKFIVDPFPPLTEAPPLPEVIPELDFKELIIEHRRKTDKDLKPVNRHKNSQLPPSFARCEHCNAPAKYLYVNDGKKNTQLRCKVCNSLFSSQRTRKESNAEYWCPYCSRALYQWKNDGTCIIFKCGNKACPCYLRNFEKLNEKEKQLQKTGMRSQFKLSYQYREYHFTPAELKTIQPEDREHSFNNIHNTFNTVGLVLAYSISFGLSSRMTRNVLQYVHGICISRQTVLNYIENAAVLVYNFLKKNMGTMNDKQLAGDETYIRINEQWNYTWFVIGAQSRAIRAFNMSDNRGVLPALATIYDAMKYAPENLDEPIDFIADGNPSYDAAIHAFNADKNGKPIKRRKVIGLANEDDESEQFRPFKQIIERLNRTY</sequence>
<feature type="non-terminal residue" evidence="2">
    <location>
        <position position="427"/>
    </location>
</feature>
<dbReference type="Pfam" id="PF13610">
    <property type="entry name" value="DDE_Tnp_IS240"/>
    <property type="match status" value="1"/>
</dbReference>
<reference evidence="2" key="1">
    <citation type="journal article" date="2015" name="Nature">
        <title>Complex archaea that bridge the gap between prokaryotes and eukaryotes.</title>
        <authorList>
            <person name="Spang A."/>
            <person name="Saw J.H."/>
            <person name="Jorgensen S.L."/>
            <person name="Zaremba-Niedzwiedzka K."/>
            <person name="Martijn J."/>
            <person name="Lind A.E."/>
            <person name="van Eijk R."/>
            <person name="Schleper C."/>
            <person name="Guy L."/>
            <person name="Ettema T.J."/>
        </authorList>
    </citation>
    <scope>NUCLEOTIDE SEQUENCE</scope>
</reference>
<name>A0A0F9D511_9ZZZZ</name>
<proteinExistence type="predicted"/>
<feature type="domain" description="DDE" evidence="1">
    <location>
        <begin position="312"/>
        <end position="419"/>
    </location>
</feature>
<evidence type="ECO:0000313" key="2">
    <source>
        <dbReference type="EMBL" id="KKL56803.1"/>
    </source>
</evidence>
<organism evidence="2">
    <name type="scientific">marine sediment metagenome</name>
    <dbReference type="NCBI Taxonomy" id="412755"/>
    <lineage>
        <taxon>unclassified sequences</taxon>
        <taxon>metagenomes</taxon>
        <taxon>ecological metagenomes</taxon>
    </lineage>
</organism>
<protein>
    <recommendedName>
        <fullName evidence="1">DDE domain-containing protein</fullName>
    </recommendedName>
</protein>
<dbReference type="EMBL" id="LAZR01030371">
    <property type="protein sequence ID" value="KKL56803.1"/>
    <property type="molecule type" value="Genomic_DNA"/>
</dbReference>
<gene>
    <name evidence="2" type="ORF">LCGC14_2241770</name>
</gene>
<dbReference type="AlphaFoldDB" id="A0A0F9D511"/>
<accession>A0A0F9D511</accession>